<name>A0A1I0BGI4_9GAMM</name>
<dbReference type="STRING" id="430453.SAMN04487962_1047"/>
<keyword evidence="1" id="KW-1133">Transmembrane helix</keyword>
<evidence type="ECO:0000313" key="3">
    <source>
        <dbReference type="Proteomes" id="UP000198762"/>
    </source>
</evidence>
<protein>
    <submittedName>
        <fullName evidence="2">Uncharacterized protein</fullName>
    </submittedName>
</protein>
<feature type="transmembrane region" description="Helical" evidence="1">
    <location>
        <begin position="20"/>
        <end position="38"/>
    </location>
</feature>
<keyword evidence="1" id="KW-0812">Transmembrane</keyword>
<gene>
    <name evidence="2" type="ORF">SAMN04487962_1047</name>
</gene>
<keyword evidence="1" id="KW-0472">Membrane</keyword>
<keyword evidence="3" id="KW-1185">Reference proteome</keyword>
<evidence type="ECO:0000256" key="1">
    <source>
        <dbReference type="SAM" id="Phobius"/>
    </source>
</evidence>
<sequence>MLWNKSTRRHLRGSIKAQWAAVIVAIIAIPVPIVWQIISSAKTEPIPSACVPFFDKRSIKVEELYQTIGELAASALKSPRIIKSMTVNESYSQIDSDDEFPKNSIQYLVNCSQKLINSYDPPPLQKADLAVFAIYEMHNDEYIIETAKMYTEIANKSNPDNIYKEVEGLTYEYMKYFEEFDPAGLSDVKIIGHALAIQATHSILQNIAEEHGLGIAHSSIHRLLTEAINSVDSLCADGQIKAWEQDIELNLKTAAENSIPSYRSDTWEEMLARREHSKTRRDNCE</sequence>
<dbReference type="AlphaFoldDB" id="A0A1I0BGI4"/>
<dbReference type="EMBL" id="FOHZ01000004">
    <property type="protein sequence ID" value="SET05919.1"/>
    <property type="molecule type" value="Genomic_DNA"/>
</dbReference>
<reference evidence="3" key="1">
    <citation type="submission" date="2016-10" db="EMBL/GenBank/DDBJ databases">
        <authorList>
            <person name="Varghese N."/>
            <person name="Submissions S."/>
        </authorList>
    </citation>
    <scope>NUCLEOTIDE SEQUENCE [LARGE SCALE GENOMIC DNA]</scope>
    <source>
        <strain evidence="3">CGMCC 1.6489</strain>
    </source>
</reference>
<evidence type="ECO:0000313" key="2">
    <source>
        <dbReference type="EMBL" id="SET05919.1"/>
    </source>
</evidence>
<dbReference type="RefSeq" id="WP_143066567.1">
    <property type="nucleotide sequence ID" value="NZ_FOHZ01000004.1"/>
</dbReference>
<dbReference type="Proteomes" id="UP000198762">
    <property type="component" value="Unassembled WGS sequence"/>
</dbReference>
<proteinExistence type="predicted"/>
<organism evidence="2 3">
    <name type="scientific">Marinobacter segnicrescens</name>
    <dbReference type="NCBI Taxonomy" id="430453"/>
    <lineage>
        <taxon>Bacteria</taxon>
        <taxon>Pseudomonadati</taxon>
        <taxon>Pseudomonadota</taxon>
        <taxon>Gammaproteobacteria</taxon>
        <taxon>Pseudomonadales</taxon>
        <taxon>Marinobacteraceae</taxon>
        <taxon>Marinobacter</taxon>
    </lineage>
</organism>
<accession>A0A1I0BGI4</accession>